<name>A0A4E0RKE0_FASHE</name>
<feature type="region of interest" description="Disordered" evidence="1">
    <location>
        <begin position="359"/>
        <end position="383"/>
    </location>
</feature>
<dbReference type="Proteomes" id="UP000230066">
    <property type="component" value="Unassembled WGS sequence"/>
</dbReference>
<evidence type="ECO:0000256" key="1">
    <source>
        <dbReference type="SAM" id="MobiDB-lite"/>
    </source>
</evidence>
<accession>A0A4E0RKE0</accession>
<evidence type="ECO:0000256" key="2">
    <source>
        <dbReference type="SAM" id="SignalP"/>
    </source>
</evidence>
<dbReference type="Pfam" id="PF19006">
    <property type="entry name" value="DUF5735"/>
    <property type="match status" value="1"/>
</dbReference>
<feature type="signal peptide" evidence="2">
    <location>
        <begin position="1"/>
        <end position="19"/>
    </location>
</feature>
<evidence type="ECO:0000313" key="5">
    <source>
        <dbReference type="Proteomes" id="UP000230066"/>
    </source>
</evidence>
<feature type="domain" description="DUF5735" evidence="3">
    <location>
        <begin position="49"/>
        <end position="184"/>
    </location>
</feature>
<evidence type="ECO:0000259" key="3">
    <source>
        <dbReference type="Pfam" id="PF19006"/>
    </source>
</evidence>
<evidence type="ECO:0000313" key="4">
    <source>
        <dbReference type="EMBL" id="THD21778.1"/>
    </source>
</evidence>
<dbReference type="AlphaFoldDB" id="A0A4E0RKE0"/>
<comment type="caution">
    <text evidence="4">The sequence shown here is derived from an EMBL/GenBank/DDBJ whole genome shotgun (WGS) entry which is preliminary data.</text>
</comment>
<proteinExistence type="predicted"/>
<feature type="compositionally biased region" description="Polar residues" evidence="1">
    <location>
        <begin position="359"/>
        <end position="368"/>
    </location>
</feature>
<feature type="chain" id="PRO_5020040489" description="DUF5735 domain-containing protein" evidence="2">
    <location>
        <begin position="20"/>
        <end position="642"/>
    </location>
</feature>
<reference evidence="4" key="1">
    <citation type="submission" date="2019-03" db="EMBL/GenBank/DDBJ databases">
        <title>Improved annotation for the trematode Fasciola hepatica.</title>
        <authorList>
            <person name="Choi Y.-J."/>
            <person name="Martin J."/>
            <person name="Mitreva M."/>
        </authorList>
    </citation>
    <scope>NUCLEOTIDE SEQUENCE [LARGE SCALE GENOMIC DNA]</scope>
</reference>
<dbReference type="InterPro" id="IPR043793">
    <property type="entry name" value="DUF5735"/>
</dbReference>
<organism evidence="4 5">
    <name type="scientific">Fasciola hepatica</name>
    <name type="common">Liver fluke</name>
    <dbReference type="NCBI Taxonomy" id="6192"/>
    <lineage>
        <taxon>Eukaryota</taxon>
        <taxon>Metazoa</taxon>
        <taxon>Spiralia</taxon>
        <taxon>Lophotrochozoa</taxon>
        <taxon>Platyhelminthes</taxon>
        <taxon>Trematoda</taxon>
        <taxon>Digenea</taxon>
        <taxon>Plagiorchiida</taxon>
        <taxon>Echinostomata</taxon>
        <taxon>Echinostomatoidea</taxon>
        <taxon>Fasciolidae</taxon>
        <taxon>Fasciola</taxon>
    </lineage>
</organism>
<feature type="compositionally biased region" description="Acidic residues" evidence="1">
    <location>
        <begin position="370"/>
        <end position="380"/>
    </location>
</feature>
<gene>
    <name evidence="4" type="ORF">D915_007379</name>
</gene>
<dbReference type="EMBL" id="JXXN02003262">
    <property type="protein sequence ID" value="THD21778.1"/>
    <property type="molecule type" value="Genomic_DNA"/>
</dbReference>
<keyword evidence="2" id="KW-0732">Signal</keyword>
<sequence>MALCRCFVVSIYLFMLVSPRRYSVQGISPDVFTRPKDLGFEVYSKSIPSKVFHLIQPKAEGAILAHIGPYNFTYFYRMASISVFLNTHLIFSHKAYTSPLYALCSVERSNIIAQPNAVLVCEFSVYISSFEKHVFSNSSCVIHSINETECATQLDLDFLRLQFSSTTSQVSILVRYNVTAYQLNKTTAEFHPSDITNLLIHNSYVLPPVTVISQPDFRWLTLIKDTEDVSVIQVGIPSLRTNNAIPILLAVSPQSPIQGFKLKLLLSSTLRYHFENEKRTEEARAWKVSVASKRYGAIVRARRIKPVGTGSRNQSLGSNDLESSRIIISELLLEHIAKSDSESTTSPWDEAFKRADSTQLDYSESPLEQGTEDDSAESEESGGQPMIHVQLIQLVPPNISVVRRSQSFPTLTLMAPQLVPQPGAMHIFVQFEPKDVVEPPWYPAAPSPEPLKLRVIGLIPYPKIKFSARKSGDALLAQSSAGTLTDITHHVLCRPASLRSTGERAFDGSSPSGPTCLSTMRQAPSELEEFSSFQNGPLHGLQPSMLTQAAGGLGARFGWSDQIVLAIGALSGLPSPIVPSIYGPVYGPKEKAGWQWRDWRGPTVRRWMLEGFRIHVTRKHLRRINAWQVPDSGFRDKRPSNE</sequence>
<keyword evidence="5" id="KW-1185">Reference proteome</keyword>
<protein>
    <recommendedName>
        <fullName evidence="3">DUF5735 domain-containing protein</fullName>
    </recommendedName>
</protein>